<dbReference type="Proteomes" id="UP001164743">
    <property type="component" value="Chromosome 1A"/>
</dbReference>
<evidence type="ECO:0000313" key="1">
    <source>
        <dbReference type="EMBL" id="WAQ81145.1"/>
    </source>
</evidence>
<organism evidence="1 2">
    <name type="scientific">Puccinia triticina</name>
    <dbReference type="NCBI Taxonomy" id="208348"/>
    <lineage>
        <taxon>Eukaryota</taxon>
        <taxon>Fungi</taxon>
        <taxon>Dikarya</taxon>
        <taxon>Basidiomycota</taxon>
        <taxon>Pucciniomycotina</taxon>
        <taxon>Pucciniomycetes</taxon>
        <taxon>Pucciniales</taxon>
        <taxon>Pucciniaceae</taxon>
        <taxon>Puccinia</taxon>
    </lineage>
</organism>
<gene>
    <name evidence="1" type="ORF">PtA15_1A484</name>
</gene>
<reference evidence="1" key="1">
    <citation type="submission" date="2022-10" db="EMBL/GenBank/DDBJ databases">
        <title>Puccinia triticina Genome sequencing and assembly.</title>
        <authorList>
            <person name="Li C."/>
        </authorList>
    </citation>
    <scope>NUCLEOTIDE SEQUENCE</scope>
    <source>
        <strain evidence="1">Pt15</strain>
    </source>
</reference>
<name>A0ABY7C7J7_9BASI</name>
<dbReference type="EMBL" id="CP110421">
    <property type="protein sequence ID" value="WAQ81145.1"/>
    <property type="molecule type" value="Genomic_DNA"/>
</dbReference>
<accession>A0ABY7C7J7</accession>
<evidence type="ECO:0000313" key="2">
    <source>
        <dbReference type="Proteomes" id="UP001164743"/>
    </source>
</evidence>
<dbReference type="GeneID" id="77806411"/>
<keyword evidence="2" id="KW-1185">Reference proteome</keyword>
<dbReference type="RefSeq" id="XP_053016700.1">
    <property type="nucleotide sequence ID" value="XM_053165516.1"/>
</dbReference>
<sequence length="170" mass="18512">MQCSHQQGKLTTVSGTKLLPIGAATGRRFCAGITISLQGNYYIHCETHLGPGQAKTMHALWKHAMEAHKGANVHNSAPPRSSPPKETLWQALVFQDELITRGNHTPKGSKSQDAQLTDDSLQRKIMLQSSSRRAPLRLAQNATPPGAKLDLAPDSLNCGLDIFLEAELRL</sequence>
<protein>
    <submittedName>
        <fullName evidence="1">Uncharacterized protein</fullName>
    </submittedName>
</protein>
<proteinExistence type="predicted"/>